<dbReference type="EMBL" id="JABWDY010002347">
    <property type="protein sequence ID" value="KAF5206709.1"/>
    <property type="molecule type" value="Genomic_DNA"/>
</dbReference>
<organism evidence="2 3">
    <name type="scientific">Thalictrum thalictroides</name>
    <name type="common">Rue-anemone</name>
    <name type="synonym">Anemone thalictroides</name>
    <dbReference type="NCBI Taxonomy" id="46969"/>
    <lineage>
        <taxon>Eukaryota</taxon>
        <taxon>Viridiplantae</taxon>
        <taxon>Streptophyta</taxon>
        <taxon>Embryophyta</taxon>
        <taxon>Tracheophyta</taxon>
        <taxon>Spermatophyta</taxon>
        <taxon>Magnoliopsida</taxon>
        <taxon>Ranunculales</taxon>
        <taxon>Ranunculaceae</taxon>
        <taxon>Thalictroideae</taxon>
        <taxon>Thalictrum</taxon>
    </lineage>
</organism>
<proteinExistence type="predicted"/>
<dbReference type="Proteomes" id="UP000554482">
    <property type="component" value="Unassembled WGS sequence"/>
</dbReference>
<gene>
    <name evidence="2" type="ORF">FRX31_003704</name>
</gene>
<dbReference type="AlphaFoldDB" id="A0A7J6XAQ7"/>
<evidence type="ECO:0000313" key="3">
    <source>
        <dbReference type="Proteomes" id="UP000554482"/>
    </source>
</evidence>
<evidence type="ECO:0000256" key="1">
    <source>
        <dbReference type="SAM" id="MobiDB-lite"/>
    </source>
</evidence>
<evidence type="ECO:0000313" key="2">
    <source>
        <dbReference type="EMBL" id="KAF5206709.1"/>
    </source>
</evidence>
<comment type="caution">
    <text evidence="2">The sequence shown here is derived from an EMBL/GenBank/DDBJ whole genome shotgun (WGS) entry which is preliminary data.</text>
</comment>
<reference evidence="2 3" key="1">
    <citation type="submission" date="2020-06" db="EMBL/GenBank/DDBJ databases">
        <title>Transcriptomic and genomic resources for Thalictrum thalictroides and T. hernandezii: Facilitating candidate gene discovery in an emerging model plant lineage.</title>
        <authorList>
            <person name="Arias T."/>
            <person name="Riano-Pachon D.M."/>
            <person name="Di Stilio V.S."/>
        </authorList>
    </citation>
    <scope>NUCLEOTIDE SEQUENCE [LARGE SCALE GENOMIC DNA]</scope>
    <source>
        <strain evidence="3">cv. WT478/WT964</strain>
        <tissue evidence="2">Leaves</tissue>
    </source>
</reference>
<feature type="non-terminal residue" evidence="2">
    <location>
        <position position="1"/>
    </location>
</feature>
<keyword evidence="3" id="KW-1185">Reference proteome</keyword>
<accession>A0A7J6XAQ7</accession>
<feature type="region of interest" description="Disordered" evidence="1">
    <location>
        <begin position="116"/>
        <end position="137"/>
    </location>
</feature>
<sequence>MSIVVEVLEKENPVNTPPYPFEFYMLDKTQMDLISQMVILDIHSEASTVVHESLAISNPFRVAEEKKDKAGKYSDDEQAISNFSEQLQREEIKINSEIKKLLSELGTARPQSFSLSDLESAKGCSMDPPNPGEGFPGHVWKMFDEGL</sequence>
<protein>
    <submittedName>
        <fullName evidence="2">Uncharacterized protein</fullName>
    </submittedName>
</protein>
<name>A0A7J6XAQ7_THATH</name>